<dbReference type="EMBL" id="CP163444">
    <property type="protein sequence ID" value="XDQ75136.1"/>
    <property type="molecule type" value="Genomic_DNA"/>
</dbReference>
<feature type="compositionally biased region" description="Basic and acidic residues" evidence="1">
    <location>
        <begin position="52"/>
        <end position="69"/>
    </location>
</feature>
<sequence length="69" mass="7510">MDFDLGGYQSLGAAFDTRITRHPEKAALTVTRGTAEEDNGSLGFTEPVRLAPPRELDPEVRRPAAGDLR</sequence>
<proteinExistence type="predicted"/>
<evidence type="ECO:0000313" key="2">
    <source>
        <dbReference type="EMBL" id="XDQ75136.1"/>
    </source>
</evidence>
<evidence type="ECO:0000256" key="1">
    <source>
        <dbReference type="SAM" id="MobiDB-lite"/>
    </source>
</evidence>
<dbReference type="RefSeq" id="WP_369147656.1">
    <property type="nucleotide sequence ID" value="NZ_CP163444.1"/>
</dbReference>
<name>A0AB39T5X8_9ACTN</name>
<protein>
    <submittedName>
        <fullName evidence="2">Uncharacterized protein</fullName>
    </submittedName>
</protein>
<accession>A0AB39T5X8</accession>
<dbReference type="AlphaFoldDB" id="A0AB39T5X8"/>
<reference evidence="2" key="1">
    <citation type="submission" date="2024-07" db="EMBL/GenBank/DDBJ databases">
        <authorList>
            <person name="Yu S.T."/>
        </authorList>
    </citation>
    <scope>NUCLEOTIDE SEQUENCE</scope>
    <source>
        <strain evidence="2">R44</strain>
    </source>
</reference>
<organism evidence="2">
    <name type="scientific">Streptomyces sp. R44</name>
    <dbReference type="NCBI Taxonomy" id="3238633"/>
    <lineage>
        <taxon>Bacteria</taxon>
        <taxon>Bacillati</taxon>
        <taxon>Actinomycetota</taxon>
        <taxon>Actinomycetes</taxon>
        <taxon>Kitasatosporales</taxon>
        <taxon>Streptomycetaceae</taxon>
        <taxon>Streptomyces</taxon>
    </lineage>
</organism>
<feature type="region of interest" description="Disordered" evidence="1">
    <location>
        <begin position="31"/>
        <end position="69"/>
    </location>
</feature>
<gene>
    <name evidence="2" type="ORF">AB5J54_33445</name>
</gene>